<reference evidence="1" key="1">
    <citation type="journal article" date="2021" name="PeerJ">
        <title>Extensive microbial diversity within the chicken gut microbiome revealed by metagenomics and culture.</title>
        <authorList>
            <person name="Gilroy R."/>
            <person name="Ravi A."/>
            <person name="Getino M."/>
            <person name="Pursley I."/>
            <person name="Horton D.L."/>
            <person name="Alikhan N.F."/>
            <person name="Baker D."/>
            <person name="Gharbi K."/>
            <person name="Hall N."/>
            <person name="Watson M."/>
            <person name="Adriaenssens E.M."/>
            <person name="Foster-Nyarko E."/>
            <person name="Jarju S."/>
            <person name="Secka A."/>
            <person name="Antonio M."/>
            <person name="Oren A."/>
            <person name="Chaudhuri R.R."/>
            <person name="La Ragione R."/>
            <person name="Hildebrand F."/>
            <person name="Pallen M.J."/>
        </authorList>
    </citation>
    <scope>NUCLEOTIDE SEQUENCE</scope>
    <source>
        <strain evidence="1">USAMLcec3-2134</strain>
    </source>
</reference>
<dbReference type="AlphaFoldDB" id="A0A9D2MNX1"/>
<dbReference type="EMBL" id="DWXE01000003">
    <property type="protein sequence ID" value="HJB89994.1"/>
    <property type="molecule type" value="Genomic_DNA"/>
</dbReference>
<reference evidence="1" key="2">
    <citation type="submission" date="2021-04" db="EMBL/GenBank/DDBJ databases">
        <authorList>
            <person name="Gilroy R."/>
        </authorList>
    </citation>
    <scope>NUCLEOTIDE SEQUENCE</scope>
    <source>
        <strain evidence="1">USAMLcec3-2134</strain>
    </source>
</reference>
<accession>A0A9D2MNX1</accession>
<evidence type="ECO:0000313" key="1">
    <source>
        <dbReference type="EMBL" id="HJB89994.1"/>
    </source>
</evidence>
<proteinExistence type="predicted"/>
<dbReference type="Proteomes" id="UP000886883">
    <property type="component" value="Unassembled WGS sequence"/>
</dbReference>
<sequence length="133" mass="14563">MKQTVLAMGELKNDDAVQPFKDKKSLPVLERLKTEAEAGPFKAWLAMEGRERIGETITPEQAIDRALETDWQSVSATGLQTNGKGGVQKGGSIAGNTRKEAVFTHGSVLHFFRAGFRCGMIQESSLFYTENGD</sequence>
<name>A0A9D2MNX1_9FIRM</name>
<evidence type="ECO:0000313" key="2">
    <source>
        <dbReference type="Proteomes" id="UP000886883"/>
    </source>
</evidence>
<comment type="caution">
    <text evidence="1">The sequence shown here is derived from an EMBL/GenBank/DDBJ whole genome shotgun (WGS) entry which is preliminary data.</text>
</comment>
<protein>
    <submittedName>
        <fullName evidence="1">Uncharacterized protein</fullName>
    </submittedName>
</protein>
<organism evidence="1 2">
    <name type="scientific">Candidatus Eisenbergiella merdigallinarum</name>
    <dbReference type="NCBI Taxonomy" id="2838552"/>
    <lineage>
        <taxon>Bacteria</taxon>
        <taxon>Bacillati</taxon>
        <taxon>Bacillota</taxon>
        <taxon>Clostridia</taxon>
        <taxon>Lachnospirales</taxon>
        <taxon>Lachnospiraceae</taxon>
        <taxon>Eisenbergiella</taxon>
    </lineage>
</organism>
<gene>
    <name evidence="1" type="ORF">H9763_00810</name>
</gene>